<dbReference type="Proteomes" id="UP001158576">
    <property type="component" value="Chromosome XSR"/>
</dbReference>
<evidence type="ECO:0000313" key="1">
    <source>
        <dbReference type="EMBL" id="CAG5099543.1"/>
    </source>
</evidence>
<name>A0ABN7SLD6_OIKDI</name>
<proteinExistence type="predicted"/>
<reference evidence="1 2" key="1">
    <citation type="submission" date="2021-04" db="EMBL/GenBank/DDBJ databases">
        <authorList>
            <person name="Bliznina A."/>
        </authorList>
    </citation>
    <scope>NUCLEOTIDE SEQUENCE [LARGE SCALE GENOMIC DNA]</scope>
</reference>
<organism evidence="1 2">
    <name type="scientific">Oikopleura dioica</name>
    <name type="common">Tunicate</name>
    <dbReference type="NCBI Taxonomy" id="34765"/>
    <lineage>
        <taxon>Eukaryota</taxon>
        <taxon>Metazoa</taxon>
        <taxon>Chordata</taxon>
        <taxon>Tunicata</taxon>
        <taxon>Appendicularia</taxon>
        <taxon>Copelata</taxon>
        <taxon>Oikopleuridae</taxon>
        <taxon>Oikopleura</taxon>
    </lineage>
</organism>
<accession>A0ABN7SLD6</accession>
<protein>
    <submittedName>
        <fullName evidence="1">Oidioi.mRNA.OKI2018_I69.XSR.g16573.t1.cds</fullName>
    </submittedName>
</protein>
<keyword evidence="2" id="KW-1185">Reference proteome</keyword>
<gene>
    <name evidence="1" type="ORF">OKIOD_LOCUS8131</name>
</gene>
<evidence type="ECO:0000313" key="2">
    <source>
        <dbReference type="Proteomes" id="UP001158576"/>
    </source>
</evidence>
<sequence>MKILQFALALFNCSYGQRESHRLQRFFSPVIAPRKRQALGLHDEKHGRVYTGKISAHDKHDKILQLSDIM</sequence>
<dbReference type="EMBL" id="OU015569">
    <property type="protein sequence ID" value="CAG5099543.1"/>
    <property type="molecule type" value="Genomic_DNA"/>
</dbReference>